<name>A0A6S6U149_9GAMM</name>
<dbReference type="PANTHER" id="PTHR38774:SF1">
    <property type="entry name" value="CYTOPLASMIC PROTEIN"/>
    <property type="match status" value="1"/>
</dbReference>
<reference evidence="1" key="1">
    <citation type="submission" date="2020-01" db="EMBL/GenBank/DDBJ databases">
        <authorList>
            <person name="Meier V. D."/>
            <person name="Meier V D."/>
        </authorList>
    </citation>
    <scope>NUCLEOTIDE SEQUENCE</scope>
    <source>
        <strain evidence="1">HLG_WM_MAG_07</strain>
    </source>
</reference>
<evidence type="ECO:0000313" key="1">
    <source>
        <dbReference type="EMBL" id="CAA6826632.1"/>
    </source>
</evidence>
<dbReference type="Pfam" id="PF06853">
    <property type="entry name" value="DUF1249"/>
    <property type="match status" value="1"/>
</dbReference>
<sequence length="168" mass="20038">MIFIKKMMCYDSLMLAKTKQKKAQLHPRSFADLMEMYESNYIRLRLICGDIRQIQSGMILAEGDSIPIELKVLEQSAHTTTCMLNYIFDTEEATRRPDLVVRIYHDSRQAEVISKQCKLTGTRKKSNDHSLQLDEMLLCRWRLNRFLHKWLGYMRYQKRHYQALQKSE</sequence>
<dbReference type="InterPro" id="IPR009659">
    <property type="entry name" value="DUF1249"/>
</dbReference>
<organism evidence="1">
    <name type="scientific">uncultured Thiotrichaceae bacterium</name>
    <dbReference type="NCBI Taxonomy" id="298394"/>
    <lineage>
        <taxon>Bacteria</taxon>
        <taxon>Pseudomonadati</taxon>
        <taxon>Pseudomonadota</taxon>
        <taxon>Gammaproteobacteria</taxon>
        <taxon>Thiotrichales</taxon>
        <taxon>Thiotrichaceae</taxon>
        <taxon>environmental samples</taxon>
    </lineage>
</organism>
<protein>
    <recommendedName>
        <fullName evidence="2">DUF1249 domain-containing protein</fullName>
    </recommendedName>
</protein>
<dbReference type="EMBL" id="CACVAY010000135">
    <property type="protein sequence ID" value="CAA6826632.1"/>
    <property type="molecule type" value="Genomic_DNA"/>
</dbReference>
<gene>
    <name evidence="1" type="ORF">HELGO_WM24694</name>
</gene>
<proteinExistence type="predicted"/>
<evidence type="ECO:0008006" key="2">
    <source>
        <dbReference type="Google" id="ProtNLM"/>
    </source>
</evidence>
<dbReference type="PANTHER" id="PTHR38774">
    <property type="entry name" value="CYTOPLASMIC PROTEIN-RELATED"/>
    <property type="match status" value="1"/>
</dbReference>
<accession>A0A6S6U149</accession>
<dbReference type="AlphaFoldDB" id="A0A6S6U149"/>